<dbReference type="AlphaFoldDB" id="A0A6A4XBG0"/>
<keyword evidence="12" id="KW-0645">Protease</keyword>
<evidence type="ECO:0000256" key="9">
    <source>
        <dbReference type="ARBA" id="ARBA00045828"/>
    </source>
</evidence>
<feature type="transmembrane region" description="Helical" evidence="10">
    <location>
        <begin position="6"/>
        <end position="24"/>
    </location>
</feature>
<feature type="domain" description="Peptidase M50" evidence="11">
    <location>
        <begin position="492"/>
        <end position="550"/>
    </location>
</feature>
<comment type="catalytic activity">
    <reaction evidence="1">
        <text>Cleaves several transcription factors that are type-2 transmembrane proteins within membrane-spanning domains. Known substrates include sterol regulatory element-binding protein (SREBP) -1, SREBP-2 and forms of the transcriptional activator ATF6. SREBP-2 is cleaved at the site 477-DRSRILL-|-CVLTFLCLSFNPLTSLLQWGGA-505. The residues Asn-Pro, 11 residues distal to the site of cleavage in the membrane-spanning domain, are important for cleavage by S2P endopeptidase. Replacement of either of these residues does not prevent cleavage, but there is no cleavage if both of these residues are replaced.</text>
        <dbReference type="EC" id="3.4.24.85"/>
    </reaction>
</comment>
<keyword evidence="6 10" id="KW-1133">Transmembrane helix</keyword>
<dbReference type="EC" id="3.4.24.85" evidence="3"/>
<feature type="domain" description="Peptidase M50" evidence="11">
    <location>
        <begin position="136"/>
        <end position="266"/>
    </location>
</feature>
<dbReference type="GO" id="GO:0005737">
    <property type="term" value="C:cytoplasm"/>
    <property type="evidence" value="ECO:0007669"/>
    <property type="project" value="TreeGrafter"/>
</dbReference>
<protein>
    <recommendedName>
        <fullName evidence="4">Membrane-bound transcription factor site-2 protease</fullName>
        <ecNumber evidence="3">3.4.24.85</ecNumber>
    </recommendedName>
    <alternativeName>
        <fullName evidence="8">Endopeptidase S2P</fullName>
    </alternativeName>
</protein>
<dbReference type="Proteomes" id="UP000440578">
    <property type="component" value="Unassembled WGS sequence"/>
</dbReference>
<evidence type="ECO:0000256" key="6">
    <source>
        <dbReference type="ARBA" id="ARBA00022989"/>
    </source>
</evidence>
<proteinExistence type="predicted"/>
<comment type="caution">
    <text evidence="12">The sequence shown here is derived from an EMBL/GenBank/DDBJ whole genome shotgun (WGS) entry which is preliminary data.</text>
</comment>
<evidence type="ECO:0000313" key="13">
    <source>
        <dbReference type="Proteomes" id="UP000440578"/>
    </source>
</evidence>
<feature type="transmembrane region" description="Helical" evidence="10">
    <location>
        <begin position="547"/>
        <end position="568"/>
    </location>
</feature>
<keyword evidence="13" id="KW-1185">Reference proteome</keyword>
<evidence type="ECO:0000256" key="5">
    <source>
        <dbReference type="ARBA" id="ARBA00022692"/>
    </source>
</evidence>
<evidence type="ECO:0000256" key="10">
    <source>
        <dbReference type="SAM" id="Phobius"/>
    </source>
</evidence>
<gene>
    <name evidence="12" type="primary">MBTPS2</name>
    <name evidence="12" type="ORF">FJT64_015774</name>
</gene>
<dbReference type="EMBL" id="VIIS01000074">
    <property type="protein sequence ID" value="KAF0313640.1"/>
    <property type="molecule type" value="Genomic_DNA"/>
</dbReference>
<feature type="transmembrane region" description="Helical" evidence="10">
    <location>
        <begin position="496"/>
        <end position="518"/>
    </location>
</feature>
<comment type="subcellular location">
    <subcellularLocation>
        <location evidence="2">Endomembrane system</location>
        <topology evidence="2">Multi-pass membrane protein</topology>
    </subcellularLocation>
</comment>
<dbReference type="OrthoDB" id="69989at2759"/>
<keyword evidence="5 10" id="KW-0812">Transmembrane</keyword>
<evidence type="ECO:0000256" key="7">
    <source>
        <dbReference type="ARBA" id="ARBA00023136"/>
    </source>
</evidence>
<accession>A0A6A4XBG0</accession>
<evidence type="ECO:0000256" key="3">
    <source>
        <dbReference type="ARBA" id="ARBA00012347"/>
    </source>
</evidence>
<dbReference type="GO" id="GO:0031293">
    <property type="term" value="P:membrane protein intracellular domain proteolysis"/>
    <property type="evidence" value="ECO:0007669"/>
    <property type="project" value="TreeGrafter"/>
</dbReference>
<evidence type="ECO:0000256" key="8">
    <source>
        <dbReference type="ARBA" id="ARBA00032658"/>
    </source>
</evidence>
<dbReference type="GO" id="GO:1905897">
    <property type="term" value="P:regulation of response to endoplasmic reticulum stress"/>
    <property type="evidence" value="ECO:0007669"/>
    <property type="project" value="TreeGrafter"/>
</dbReference>
<dbReference type="Pfam" id="PF02163">
    <property type="entry name" value="Peptidase_M50"/>
    <property type="match status" value="2"/>
</dbReference>
<name>A0A6A4XBG0_AMPAM</name>
<evidence type="ECO:0000256" key="2">
    <source>
        <dbReference type="ARBA" id="ARBA00004127"/>
    </source>
</evidence>
<dbReference type="PANTHER" id="PTHR13325">
    <property type="entry name" value="PROTEASE M50 MEMBRANE-BOUND TRANSCRIPTION FACTOR SITE 2 PROTEASE"/>
    <property type="match status" value="1"/>
</dbReference>
<feature type="transmembrane region" description="Helical" evidence="10">
    <location>
        <begin position="200"/>
        <end position="221"/>
    </location>
</feature>
<dbReference type="InterPro" id="IPR008915">
    <property type="entry name" value="Peptidase_M50"/>
</dbReference>
<evidence type="ECO:0000256" key="4">
    <source>
        <dbReference type="ARBA" id="ARBA00014400"/>
    </source>
</evidence>
<organism evidence="12 13">
    <name type="scientific">Amphibalanus amphitrite</name>
    <name type="common">Striped barnacle</name>
    <name type="synonym">Balanus amphitrite</name>
    <dbReference type="NCBI Taxonomy" id="1232801"/>
    <lineage>
        <taxon>Eukaryota</taxon>
        <taxon>Metazoa</taxon>
        <taxon>Ecdysozoa</taxon>
        <taxon>Arthropoda</taxon>
        <taxon>Crustacea</taxon>
        <taxon>Multicrustacea</taxon>
        <taxon>Cirripedia</taxon>
        <taxon>Thoracica</taxon>
        <taxon>Thoracicalcarea</taxon>
        <taxon>Balanomorpha</taxon>
        <taxon>Balanoidea</taxon>
        <taxon>Balanidae</taxon>
        <taxon>Amphibalaninae</taxon>
        <taxon>Amphibalanus</taxon>
    </lineage>
</organism>
<feature type="transmembrane region" description="Helical" evidence="10">
    <location>
        <begin position="72"/>
        <end position="93"/>
    </location>
</feature>
<keyword evidence="7 10" id="KW-0472">Membrane</keyword>
<sequence length="571" mass="60618">MASYWVILVIVLVHVVLYVTDTVLKSCLHLPYLNLLEASGVTVRPLQLKWSTRALNRPFQRWGAGGGRLARLWFSAGVWVACALLVPSVLLLLHTVHSLLRPAAAEGAAATAAPPAFVLEPVLPGVNLPAEDVPYYVITLLVCSVYHECGHAVAAVREQVRVFGSGLLLVLVLPAAFVDVCSEALSALPPFRRLRVLCAGVWHNVVLCAAAAALLAALPLLTAPLYRVGQGAVVYSVHQVSIAQDGGVYSVYQVSIAQDGGVYSVYQVSIAQGGGVYSVYQVSIAQGGGVYSVYQVSIAQDGGVYSVYQDSPLHGATGLSAGDLVTAVNECPVRSRRDWLSCLARAASEPQTGYCVSTDLSATYDETIQHPYPRDDTGLVECCDASNSSSHLCFEFVGDDGTPDWTAPPFSCLPARAVLDSGPARCQTTASCGEPARCFRPALEPAVRLLSLRRRAGPAVLFLGAPGTVFADAAVSDHEPRWWPLPAAAPRRIQTLAHYVLSFSAALAVLNVVPCFALDGQWIWAALLEAALGGRVSRRRRATIERAGVLAGSALLAANVVLGLRSVFRAS</sequence>
<dbReference type="GO" id="GO:0016020">
    <property type="term" value="C:membrane"/>
    <property type="evidence" value="ECO:0007669"/>
    <property type="project" value="InterPro"/>
</dbReference>
<evidence type="ECO:0000259" key="11">
    <source>
        <dbReference type="Pfam" id="PF02163"/>
    </source>
</evidence>
<dbReference type="PANTHER" id="PTHR13325:SF3">
    <property type="entry name" value="MEMBRANE-BOUND TRANSCRIPTION FACTOR SITE-2 PROTEASE"/>
    <property type="match status" value="1"/>
</dbReference>
<dbReference type="PRINTS" id="PR01000">
    <property type="entry name" value="SREBPS2PTASE"/>
</dbReference>
<keyword evidence="12" id="KW-0378">Hydrolase</keyword>
<evidence type="ECO:0000256" key="1">
    <source>
        <dbReference type="ARBA" id="ARBA00001350"/>
    </source>
</evidence>
<dbReference type="InterPro" id="IPR001193">
    <property type="entry name" value="MBTPS2"/>
</dbReference>
<reference evidence="12 13" key="1">
    <citation type="submission" date="2019-07" db="EMBL/GenBank/DDBJ databases">
        <title>Draft genome assembly of a fouling barnacle, Amphibalanus amphitrite (Darwin, 1854): The first reference genome for Thecostraca.</title>
        <authorList>
            <person name="Kim W."/>
        </authorList>
    </citation>
    <scope>NUCLEOTIDE SEQUENCE [LARGE SCALE GENOMIC DNA]</scope>
    <source>
        <strain evidence="12">SNU_AA5</strain>
        <tissue evidence="12">Soma without cirri and trophi</tissue>
    </source>
</reference>
<dbReference type="GO" id="GO:0004222">
    <property type="term" value="F:metalloendopeptidase activity"/>
    <property type="evidence" value="ECO:0007669"/>
    <property type="project" value="InterPro"/>
</dbReference>
<comment type="function">
    <text evidence="9">Zinc metalloprotease that mediates intramembrane proteolysis of proteins such as ATF6, ATF6B, SREBF1/SREBP1 and SREBF2/SREBP2. Catalyzes the second step in the proteolytic activation of the sterol regulatory element-binding proteins (SREBPs) SREBF1/SREBP1 and SREBF2/SREBP2: cleaves SREBPs within the first transmembrane segment, thereby releasing the N-terminal segment with a portion of the transmembrane segment attached. Mature N-terminal SREBP fragments shuttle to the nucleus and activate gene transcription. Also mediates the second step in the proteolytic activation of the cyclic AMP-dependent transcription factor ATF-6 (ATF6 and ATF6B). Involved in intramembrane proteolysis during bone formation. In astrocytes and osteoblasts, upon DNA damage and ER stress, mediates the second step of the regulated intramembrane proteolytic activation of the transcription factor CREB3L1, leading to the inhibition of cell-cycle progression.</text>
</comment>
<evidence type="ECO:0000313" key="12">
    <source>
        <dbReference type="EMBL" id="KAF0313640.1"/>
    </source>
</evidence>
<dbReference type="GO" id="GO:0012505">
    <property type="term" value="C:endomembrane system"/>
    <property type="evidence" value="ECO:0007669"/>
    <property type="project" value="UniProtKB-SubCell"/>
</dbReference>